<sequence>MLLAVTAGCSAAEGSSEVPSVPPTPSIVLPQTPSVVKPATDCVHSTEALPPESQADGVVLTASTDPSHTSLLLKNTGSMSVIVMPDASFTSRLITAPYANPTDQASRSALIAVNNSGGLAGVLDIPAFMPKSQVITLPPLWAVCVLTDNLKEIATARYLQDKPTSAQYFMTKALADQLLVKSGAATTQPTLIKCAKGTVDAIKTHPALADIEQYVAVLGAGSPCRNSYQALLHSDPDAADQLASTVLNELQSMPRLQASSDLVTTRART</sequence>
<dbReference type="EMBL" id="SODF01000001">
    <property type="protein sequence ID" value="TDW21461.1"/>
    <property type="molecule type" value="Genomic_DNA"/>
</dbReference>
<evidence type="ECO:0000313" key="2">
    <source>
        <dbReference type="Proteomes" id="UP000295447"/>
    </source>
</evidence>
<protein>
    <submittedName>
        <fullName evidence="1">Uncharacterized protein</fullName>
    </submittedName>
</protein>
<name>A0A4R7ZWJ4_9ACTN</name>
<organism evidence="1 2">
    <name type="scientific">Kribbella kalugense</name>
    <dbReference type="NCBI Taxonomy" id="2512221"/>
    <lineage>
        <taxon>Bacteria</taxon>
        <taxon>Bacillati</taxon>
        <taxon>Actinomycetota</taxon>
        <taxon>Actinomycetes</taxon>
        <taxon>Propionibacteriales</taxon>
        <taxon>Kribbellaceae</taxon>
        <taxon>Kribbella</taxon>
    </lineage>
</organism>
<comment type="caution">
    <text evidence="1">The sequence shown here is derived from an EMBL/GenBank/DDBJ whole genome shotgun (WGS) entry which is preliminary data.</text>
</comment>
<evidence type="ECO:0000313" key="1">
    <source>
        <dbReference type="EMBL" id="TDW21461.1"/>
    </source>
</evidence>
<dbReference type="Proteomes" id="UP000295447">
    <property type="component" value="Unassembled WGS sequence"/>
</dbReference>
<proteinExistence type="predicted"/>
<keyword evidence="2" id="KW-1185">Reference proteome</keyword>
<reference evidence="1 2" key="1">
    <citation type="submission" date="2019-03" db="EMBL/GenBank/DDBJ databases">
        <title>Genomic Encyclopedia of Type Strains, Phase III (KMG-III): the genomes of soil and plant-associated and newly described type strains.</title>
        <authorList>
            <person name="Whitman W."/>
        </authorList>
    </citation>
    <scope>NUCLEOTIDE SEQUENCE [LARGE SCALE GENOMIC DNA]</scope>
    <source>
        <strain evidence="1 2">VKM Ac-2570</strain>
    </source>
</reference>
<gene>
    <name evidence="1" type="ORF">EV650_0286</name>
</gene>
<accession>A0A4R7ZWJ4</accession>
<dbReference type="AlphaFoldDB" id="A0A4R7ZWJ4"/>